<gene>
    <name evidence="2" type="primary">ORF10</name>
</gene>
<dbReference type="EMBL" id="KP967684">
    <property type="protein sequence ID" value="AKE44312.1"/>
    <property type="molecule type" value="Genomic_DNA"/>
</dbReference>
<reference evidence="2 3" key="1">
    <citation type="journal article" date="2015" name="Genome Announc.">
        <title>Complete Genome Sequence of Rat Cytomegalovirus Strain ALL-03 (Malaysian Strain).</title>
        <authorList>
            <person name="Balakrishnan K.N."/>
            <person name="Abdullah A.A."/>
            <person name="Camalxaman S.N."/>
            <person name="Quah Y.W."/>
            <person name="Abba Y."/>
            <person name="Hani H."/>
            <person name="Loh H.S."/>
            <person name="Kamal F.M."/>
            <person name="Zeenathul N.A."/>
            <person name="Aini I."/>
            <person name="Omar A.R."/>
            <person name="Noordin M.M."/>
            <person name="Mohd Azmi M.L."/>
        </authorList>
    </citation>
    <scope>NUCLEOTIDE SEQUENCE [LARGE SCALE GENOMIC DNA]</scope>
    <source>
        <strain evidence="2">ALL-03</strain>
    </source>
</reference>
<sequence>MLTFNVSSKCSSNRNVYTPDSKNTPRKDTGHHFNENVITQNRNGINPAILRCPVTQVCEDTILGTWYTGRGELDTIIIIPTVDTLPTVSSAIKSPGTYNPPRIQEGVFPDPTSGHFLLYSKFQVILTLYYVR</sequence>
<feature type="compositionally biased region" description="Basic and acidic residues" evidence="1">
    <location>
        <begin position="23"/>
        <end position="32"/>
    </location>
</feature>
<organism evidence="2 3">
    <name type="scientific">Rat cytomegalovirus ALL-03</name>
    <dbReference type="NCBI Taxonomy" id="1640278"/>
    <lineage>
        <taxon>Viruses</taxon>
        <taxon>Duplodnaviria</taxon>
        <taxon>Heunggongvirae</taxon>
        <taxon>Peploviricota</taxon>
        <taxon>Herviviricetes</taxon>
        <taxon>Herpesvirales</taxon>
        <taxon>Orthoherpesviridae</taxon>
        <taxon>Betaherpesvirinae</taxon>
        <taxon>Muromegalovirus</taxon>
        <taxon>Muromegalovirus muridbeta8</taxon>
        <taxon>Rat cytomegalovirus (isolate England)</taxon>
    </lineage>
</organism>
<name>A0A0F6TGV8_RCMVE</name>
<protein>
    <submittedName>
        <fullName evidence="2">ORF10</fullName>
    </submittedName>
</protein>
<accession>A0A0F6TGV8</accession>
<evidence type="ECO:0000313" key="2">
    <source>
        <dbReference type="EMBL" id="AKE44312.1"/>
    </source>
</evidence>
<evidence type="ECO:0000256" key="1">
    <source>
        <dbReference type="SAM" id="MobiDB-lite"/>
    </source>
</evidence>
<feature type="compositionally biased region" description="Polar residues" evidence="1">
    <location>
        <begin position="1"/>
        <end position="22"/>
    </location>
</feature>
<feature type="region of interest" description="Disordered" evidence="1">
    <location>
        <begin position="1"/>
        <end position="32"/>
    </location>
</feature>
<proteinExistence type="predicted"/>
<dbReference type="Proteomes" id="UP000105122">
    <property type="component" value="Segment"/>
</dbReference>
<evidence type="ECO:0000313" key="3">
    <source>
        <dbReference type="Proteomes" id="UP000105122"/>
    </source>
</evidence>